<name>A0AAW0C9B4_9AGAR</name>
<keyword evidence="3" id="KW-1185">Reference proteome</keyword>
<dbReference type="EMBL" id="JAWWNJ010000019">
    <property type="protein sequence ID" value="KAK7035608.1"/>
    <property type="molecule type" value="Genomic_DNA"/>
</dbReference>
<dbReference type="AlphaFoldDB" id="A0AAW0C9B4"/>
<protein>
    <submittedName>
        <fullName evidence="2">Uncharacterized protein</fullName>
    </submittedName>
</protein>
<reference evidence="2 3" key="1">
    <citation type="journal article" date="2024" name="J Genomics">
        <title>Draft genome sequencing and assembly of Favolaschia claudopus CIRM-BRFM 2984 isolated from oak limbs.</title>
        <authorList>
            <person name="Navarro D."/>
            <person name="Drula E."/>
            <person name="Chaduli D."/>
            <person name="Cazenave R."/>
            <person name="Ahrendt S."/>
            <person name="Wang J."/>
            <person name="Lipzen A."/>
            <person name="Daum C."/>
            <person name="Barry K."/>
            <person name="Grigoriev I.V."/>
            <person name="Favel A."/>
            <person name="Rosso M.N."/>
            <person name="Martin F."/>
        </authorList>
    </citation>
    <scope>NUCLEOTIDE SEQUENCE [LARGE SCALE GENOMIC DNA]</scope>
    <source>
        <strain evidence="2 3">CIRM-BRFM 2984</strain>
    </source>
</reference>
<sequence>MRVPVERTVALRPRVKLRSQPFPSVFPVHGQVHKASRFVPARYSARHPPPSHALTSSVHSPPSKAMPLRALSRCSCPRFTTSASINRPLRLALPSSTTHPPSKTALKMAASTDTDGCGLRTCTSALPLFLAFEQITAFFLSLTRNAYPPRARACTRQRAVHPALFEIEIESSGMTLAAGDGRRIERRRFWSDACEVPRLMGHFLWVSSTRPRDSAAPLRLLFRFPYLSLYLHETVPSWSPTIAPSRLRLRVLRTSLLPRNRVRRGFGVYSMDELSAFRLRSETPVRTRRGSVDARYAKGDGGGGDRRYPLARTAWFLTKRHADHAEVDLLAMNGAVDETFGLKGRQQDCLPYTPQDSLSFRWGAQPKLSHPSALTHDTRGHASIGESLSHHVHRCTIPLHRDEQHLFPASPGFDFKPVLASATYTTSDADVYPDLP</sequence>
<gene>
    <name evidence="2" type="ORF">R3P38DRAFT_3483345</name>
</gene>
<feature type="region of interest" description="Disordered" evidence="1">
    <location>
        <begin position="44"/>
        <end position="63"/>
    </location>
</feature>
<evidence type="ECO:0000313" key="3">
    <source>
        <dbReference type="Proteomes" id="UP001362999"/>
    </source>
</evidence>
<dbReference type="Proteomes" id="UP001362999">
    <property type="component" value="Unassembled WGS sequence"/>
</dbReference>
<accession>A0AAW0C9B4</accession>
<evidence type="ECO:0000313" key="2">
    <source>
        <dbReference type="EMBL" id="KAK7035608.1"/>
    </source>
</evidence>
<proteinExistence type="predicted"/>
<comment type="caution">
    <text evidence="2">The sequence shown here is derived from an EMBL/GenBank/DDBJ whole genome shotgun (WGS) entry which is preliminary data.</text>
</comment>
<organism evidence="2 3">
    <name type="scientific">Favolaschia claudopus</name>
    <dbReference type="NCBI Taxonomy" id="2862362"/>
    <lineage>
        <taxon>Eukaryota</taxon>
        <taxon>Fungi</taxon>
        <taxon>Dikarya</taxon>
        <taxon>Basidiomycota</taxon>
        <taxon>Agaricomycotina</taxon>
        <taxon>Agaricomycetes</taxon>
        <taxon>Agaricomycetidae</taxon>
        <taxon>Agaricales</taxon>
        <taxon>Marasmiineae</taxon>
        <taxon>Mycenaceae</taxon>
        <taxon>Favolaschia</taxon>
    </lineage>
</organism>
<evidence type="ECO:0000256" key="1">
    <source>
        <dbReference type="SAM" id="MobiDB-lite"/>
    </source>
</evidence>